<dbReference type="Pfam" id="PF21857">
    <property type="entry name" value="DUF6913"/>
    <property type="match status" value="1"/>
</dbReference>
<proteinExistence type="predicted"/>
<sequence>MFQKLKISSAKKYIENSIYDHRPKAVRQIDKLGVIIDEKVLNKIAYDQLEKAFSSLGKKVEIILFSDKAEEGVLSFKRSDLGWKGVFKPETAAAKFQQEQFDVLVNYFETPQPELILLGVSTSAKIKVGFSQQDKKLNDLQINVSATEVDLFIKELKKYLAIINQ</sequence>
<evidence type="ECO:0000313" key="2">
    <source>
        <dbReference type="Proteomes" id="UP000615593"/>
    </source>
</evidence>
<dbReference type="InterPro" id="IPR054207">
    <property type="entry name" value="DUF6913"/>
</dbReference>
<protein>
    <submittedName>
        <fullName evidence="1">Uncharacterized protein</fullName>
    </submittedName>
</protein>
<name>A0ABQ3C2A5_9FLAO</name>
<dbReference type="EMBL" id="BMWY01000007">
    <property type="protein sequence ID" value="GGZ62382.1"/>
    <property type="molecule type" value="Genomic_DNA"/>
</dbReference>
<comment type="caution">
    <text evidence="1">The sequence shown here is derived from an EMBL/GenBank/DDBJ whole genome shotgun (WGS) entry which is preliminary data.</text>
</comment>
<accession>A0ABQ3C2A5</accession>
<organism evidence="1 2">
    <name type="scientific">Mesonia mobilis</name>
    <dbReference type="NCBI Taxonomy" id="369791"/>
    <lineage>
        <taxon>Bacteria</taxon>
        <taxon>Pseudomonadati</taxon>
        <taxon>Bacteroidota</taxon>
        <taxon>Flavobacteriia</taxon>
        <taxon>Flavobacteriales</taxon>
        <taxon>Flavobacteriaceae</taxon>
        <taxon>Mesonia</taxon>
    </lineage>
</organism>
<dbReference type="GeneID" id="94370149"/>
<gene>
    <name evidence="1" type="ORF">GCM10008088_24860</name>
</gene>
<keyword evidence="2" id="KW-1185">Reference proteome</keyword>
<dbReference type="RefSeq" id="WP_027886230.1">
    <property type="nucleotide sequence ID" value="NZ_BMWY01000007.1"/>
</dbReference>
<reference evidence="2" key="1">
    <citation type="journal article" date="2019" name="Int. J. Syst. Evol. Microbiol.">
        <title>The Global Catalogue of Microorganisms (GCM) 10K type strain sequencing project: providing services to taxonomists for standard genome sequencing and annotation.</title>
        <authorList>
            <consortium name="The Broad Institute Genomics Platform"/>
            <consortium name="The Broad Institute Genome Sequencing Center for Infectious Disease"/>
            <person name="Wu L."/>
            <person name="Ma J."/>
        </authorList>
    </citation>
    <scope>NUCLEOTIDE SEQUENCE [LARGE SCALE GENOMIC DNA]</scope>
    <source>
        <strain evidence="2">KCTC 12708</strain>
    </source>
</reference>
<evidence type="ECO:0000313" key="1">
    <source>
        <dbReference type="EMBL" id="GGZ62382.1"/>
    </source>
</evidence>
<dbReference type="Proteomes" id="UP000615593">
    <property type="component" value="Unassembled WGS sequence"/>
</dbReference>